<dbReference type="OrthoDB" id="6380398at2759"/>
<comment type="similarity">
    <text evidence="1">Belongs to the peptidase S1 family.</text>
</comment>
<comment type="caution">
    <text evidence="6">The sequence shown here is derived from an EMBL/GenBank/DDBJ whole genome shotgun (WGS) entry which is preliminary data.</text>
</comment>
<dbReference type="InterPro" id="IPR001314">
    <property type="entry name" value="Peptidase_S1A"/>
</dbReference>
<dbReference type="Proteomes" id="UP001150907">
    <property type="component" value="Unassembled WGS sequence"/>
</dbReference>
<proteinExistence type="inferred from homology"/>
<dbReference type="PROSITE" id="PS50240">
    <property type="entry name" value="TRYPSIN_DOM"/>
    <property type="match status" value="2"/>
</dbReference>
<keyword evidence="2" id="KW-1015">Disulfide bond</keyword>
<organism evidence="6 7">
    <name type="scientific">Coemansia thaxteri</name>
    <dbReference type="NCBI Taxonomy" id="2663907"/>
    <lineage>
        <taxon>Eukaryota</taxon>
        <taxon>Fungi</taxon>
        <taxon>Fungi incertae sedis</taxon>
        <taxon>Zoopagomycota</taxon>
        <taxon>Kickxellomycotina</taxon>
        <taxon>Kickxellomycetes</taxon>
        <taxon>Kickxellales</taxon>
        <taxon>Kickxellaceae</taxon>
        <taxon>Coemansia</taxon>
    </lineage>
</organism>
<dbReference type="InterPro" id="IPR033116">
    <property type="entry name" value="TRYPSIN_SER"/>
</dbReference>
<name>A0A9W8EHI0_9FUNG</name>
<protein>
    <recommendedName>
        <fullName evidence="5">Peptidase S1 domain-containing protein</fullName>
    </recommendedName>
</protein>
<evidence type="ECO:0000256" key="3">
    <source>
        <dbReference type="RuleBase" id="RU363034"/>
    </source>
</evidence>
<dbReference type="InterPro" id="IPR050430">
    <property type="entry name" value="Peptidase_S1"/>
</dbReference>
<gene>
    <name evidence="6" type="ORF">H4R26_000802</name>
</gene>
<feature type="compositionally biased region" description="Low complexity" evidence="4">
    <location>
        <begin position="523"/>
        <end position="538"/>
    </location>
</feature>
<evidence type="ECO:0000313" key="6">
    <source>
        <dbReference type="EMBL" id="KAJ2007379.1"/>
    </source>
</evidence>
<feature type="domain" description="Peptidase S1" evidence="5">
    <location>
        <begin position="15"/>
        <end position="261"/>
    </location>
</feature>
<dbReference type="SUPFAM" id="SSF50494">
    <property type="entry name" value="Trypsin-like serine proteases"/>
    <property type="match status" value="2"/>
</dbReference>
<dbReference type="AlphaFoldDB" id="A0A9W8EHI0"/>
<dbReference type="InterPro" id="IPR043504">
    <property type="entry name" value="Peptidase_S1_PA_chymotrypsin"/>
</dbReference>
<accession>A0A9W8EHI0</accession>
<sequence>MPLAAAATTGLFPKIAGGEPVPSNALNYVAFIQAVEGSSGSSCTGSLIAPNIVLTAGHCIYRNSSQVYSAQEFQVGFTHRMPDLSKKYKGYDVSKIVLPSTFNIASLNTDIALLVLRENVPASVATPVQLYSGDYYTDTPLAAAGFGMTNATGGGSTPASLMMVKLNVGSDDFCKQNTAAFSHTYNICTDGKAGKDTCKGDSGGPLLAPVNHGNNSYALIGITSYTPINANNPSGLCAQLNGTGVYTRVAPYISWIAQFSNLNASDISITNITNNAASATVSATQTLNSELGSLLPESTYIWLSGDSSEPFLTATTEYVDSSPSIIIATFPSSSKNYIAYVTTGNKLSSIKGCTGALIDPKYVVIPQACLDTDSLTGTDADFNKMTVTIGHTNSNLKKTLTKYQVSKLYTSTQFAIDGVASDIALLRLSTAVKSSIAKPAMLYGGDFKASTPAMLVGFVTTGTASSNATIDKLRYENVKIQDDQYCLGANNLYDSSKNFCVRVKSGLNTCNGDLGAPILTPVDNDGSDSSTSTNTSSGTGTGSGKAVDTTSGTVAPKAKAYALLGLTYTTTTTGADTQTGCQLAGTTGYYAWVYPYIDQLAAIIESSFQNMTLTNSTASVTTDPYLHPGITFENGVANAASLSIAALLVWVVALAL</sequence>
<dbReference type="PROSITE" id="PS00135">
    <property type="entry name" value="TRYPSIN_SER"/>
    <property type="match status" value="1"/>
</dbReference>
<reference evidence="6" key="1">
    <citation type="submission" date="2022-07" db="EMBL/GenBank/DDBJ databases">
        <title>Phylogenomic reconstructions and comparative analyses of Kickxellomycotina fungi.</title>
        <authorList>
            <person name="Reynolds N.K."/>
            <person name="Stajich J.E."/>
            <person name="Barry K."/>
            <person name="Grigoriev I.V."/>
            <person name="Crous P."/>
            <person name="Smith M.E."/>
        </authorList>
    </citation>
    <scope>NUCLEOTIDE SEQUENCE</scope>
    <source>
        <strain evidence="6">IMI 214461</strain>
    </source>
</reference>
<keyword evidence="3" id="KW-0378">Hydrolase</keyword>
<keyword evidence="7" id="KW-1185">Reference proteome</keyword>
<feature type="region of interest" description="Disordered" evidence="4">
    <location>
        <begin position="521"/>
        <end position="549"/>
    </location>
</feature>
<dbReference type="PANTHER" id="PTHR24276:SF98">
    <property type="entry name" value="FI18310P1-RELATED"/>
    <property type="match status" value="1"/>
</dbReference>
<evidence type="ECO:0000256" key="1">
    <source>
        <dbReference type="ARBA" id="ARBA00007664"/>
    </source>
</evidence>
<dbReference type="GO" id="GO:0006508">
    <property type="term" value="P:proteolysis"/>
    <property type="evidence" value="ECO:0007669"/>
    <property type="project" value="UniProtKB-KW"/>
</dbReference>
<dbReference type="PROSITE" id="PS00134">
    <property type="entry name" value="TRYPSIN_HIS"/>
    <property type="match status" value="1"/>
</dbReference>
<evidence type="ECO:0000313" key="7">
    <source>
        <dbReference type="Proteomes" id="UP001150907"/>
    </source>
</evidence>
<evidence type="ECO:0000259" key="5">
    <source>
        <dbReference type="PROSITE" id="PS50240"/>
    </source>
</evidence>
<dbReference type="PANTHER" id="PTHR24276">
    <property type="entry name" value="POLYSERASE-RELATED"/>
    <property type="match status" value="1"/>
</dbReference>
<dbReference type="Pfam" id="PF00089">
    <property type="entry name" value="Trypsin"/>
    <property type="match status" value="2"/>
</dbReference>
<feature type="domain" description="Peptidase S1" evidence="5">
    <location>
        <begin position="326"/>
        <end position="605"/>
    </location>
</feature>
<dbReference type="InterPro" id="IPR001254">
    <property type="entry name" value="Trypsin_dom"/>
</dbReference>
<keyword evidence="3" id="KW-0720">Serine protease</keyword>
<keyword evidence="3" id="KW-0645">Protease</keyword>
<evidence type="ECO:0000256" key="4">
    <source>
        <dbReference type="SAM" id="MobiDB-lite"/>
    </source>
</evidence>
<dbReference type="InterPro" id="IPR018114">
    <property type="entry name" value="TRYPSIN_HIS"/>
</dbReference>
<dbReference type="InterPro" id="IPR009003">
    <property type="entry name" value="Peptidase_S1_PA"/>
</dbReference>
<dbReference type="SMART" id="SM00020">
    <property type="entry name" value="Tryp_SPc"/>
    <property type="match status" value="1"/>
</dbReference>
<dbReference type="PRINTS" id="PR00722">
    <property type="entry name" value="CHYMOTRYPSIN"/>
</dbReference>
<dbReference type="CDD" id="cd00190">
    <property type="entry name" value="Tryp_SPc"/>
    <property type="match status" value="1"/>
</dbReference>
<dbReference type="GO" id="GO:0004252">
    <property type="term" value="F:serine-type endopeptidase activity"/>
    <property type="evidence" value="ECO:0007669"/>
    <property type="project" value="InterPro"/>
</dbReference>
<evidence type="ECO:0000256" key="2">
    <source>
        <dbReference type="ARBA" id="ARBA00023157"/>
    </source>
</evidence>
<dbReference type="Gene3D" id="2.40.10.10">
    <property type="entry name" value="Trypsin-like serine proteases"/>
    <property type="match status" value="2"/>
</dbReference>
<dbReference type="EMBL" id="JANBQF010000028">
    <property type="protein sequence ID" value="KAJ2007379.1"/>
    <property type="molecule type" value="Genomic_DNA"/>
</dbReference>